<dbReference type="InterPro" id="IPR006917">
    <property type="entry name" value="SOUL_heme-bd"/>
</dbReference>
<dbReference type="AlphaFoldDB" id="A0A8J7SA27"/>
<dbReference type="RefSeq" id="WP_199386072.1">
    <property type="nucleotide sequence ID" value="NZ_JAEMHM010000020.1"/>
</dbReference>
<dbReference type="Pfam" id="PF04832">
    <property type="entry name" value="SOUL"/>
    <property type="match status" value="1"/>
</dbReference>
<dbReference type="PANTHER" id="PTHR11220">
    <property type="entry name" value="HEME-BINDING PROTEIN-RELATED"/>
    <property type="match status" value="1"/>
</dbReference>
<evidence type="ECO:0000313" key="2">
    <source>
        <dbReference type="Proteomes" id="UP000636888"/>
    </source>
</evidence>
<comment type="caution">
    <text evidence="1">The sequence shown here is derived from an EMBL/GenBank/DDBJ whole genome shotgun (WGS) entry which is preliminary data.</text>
</comment>
<protein>
    <submittedName>
        <fullName evidence="1">Heme-binding protein</fullName>
    </submittedName>
</protein>
<reference evidence="1" key="1">
    <citation type="submission" date="2020-12" db="EMBL/GenBank/DDBJ databases">
        <title>Geomonas sp. Red875, isolated from river sediment.</title>
        <authorList>
            <person name="Xu Z."/>
            <person name="Zhang Z."/>
            <person name="Masuda Y."/>
            <person name="Itoh H."/>
            <person name="Senoo K."/>
        </authorList>
    </citation>
    <scope>NUCLEOTIDE SEQUENCE</scope>
    <source>
        <strain evidence="1">Red875</strain>
    </source>
</reference>
<dbReference type="PANTHER" id="PTHR11220:SF58">
    <property type="entry name" value="SOUL HEME-BINDING FAMILY PROTEIN"/>
    <property type="match status" value="1"/>
</dbReference>
<gene>
    <name evidence="1" type="ORF">JFN93_20815</name>
</gene>
<evidence type="ECO:0000313" key="1">
    <source>
        <dbReference type="EMBL" id="MBJ6727161.1"/>
    </source>
</evidence>
<organism evidence="1 2">
    <name type="scientific">Geomesophilobacter sediminis</name>
    <dbReference type="NCBI Taxonomy" id="2798584"/>
    <lineage>
        <taxon>Bacteria</taxon>
        <taxon>Pseudomonadati</taxon>
        <taxon>Thermodesulfobacteriota</taxon>
        <taxon>Desulfuromonadia</taxon>
        <taxon>Geobacterales</taxon>
        <taxon>Geobacteraceae</taxon>
        <taxon>Geomesophilobacter</taxon>
    </lineage>
</organism>
<dbReference type="SUPFAM" id="SSF55136">
    <property type="entry name" value="Probable bacterial effector-binding domain"/>
    <property type="match status" value="1"/>
</dbReference>
<dbReference type="Proteomes" id="UP000636888">
    <property type="component" value="Unassembled WGS sequence"/>
</dbReference>
<accession>A0A8J7SA27</accession>
<proteinExistence type="predicted"/>
<sequence length="189" mass="21128">MATEEAPYTVVKASGIFELRDYEPQILAEILVDSTLEDAGNKAFRRLFNYISGANQSRSSIAMTAPVSQEQSGEKIAMTAPVSQEASAGKWTVSFTMPASYTVETLPVPNDSSIILRQVPSRRMAAVRYSGTWSEKNYLDHKTQLENWIRENGLVITGEPVWARYNPPFTLPFLRRNEVLIPVAKPTDE</sequence>
<dbReference type="EMBL" id="JAEMHM010000020">
    <property type="protein sequence ID" value="MBJ6727161.1"/>
    <property type="molecule type" value="Genomic_DNA"/>
</dbReference>
<name>A0A8J7SA27_9BACT</name>
<keyword evidence="2" id="KW-1185">Reference proteome</keyword>
<dbReference type="InterPro" id="IPR011256">
    <property type="entry name" value="Reg_factor_effector_dom_sf"/>
</dbReference>
<dbReference type="Gene3D" id="3.20.80.10">
    <property type="entry name" value="Regulatory factor, effector binding domain"/>
    <property type="match status" value="1"/>
</dbReference>